<keyword evidence="1" id="KW-0732">Signal</keyword>
<feature type="signal peptide" evidence="1">
    <location>
        <begin position="1"/>
        <end position="22"/>
    </location>
</feature>
<organism evidence="2 3">
    <name type="scientific">Aquimarina intermedia</name>
    <dbReference type="NCBI Taxonomy" id="350814"/>
    <lineage>
        <taxon>Bacteria</taxon>
        <taxon>Pseudomonadati</taxon>
        <taxon>Bacteroidota</taxon>
        <taxon>Flavobacteriia</taxon>
        <taxon>Flavobacteriales</taxon>
        <taxon>Flavobacteriaceae</taxon>
        <taxon>Aquimarina</taxon>
    </lineage>
</organism>
<evidence type="ECO:0000313" key="3">
    <source>
        <dbReference type="Proteomes" id="UP000324376"/>
    </source>
</evidence>
<protein>
    <submittedName>
        <fullName evidence="2">Uncharacterized protein</fullName>
    </submittedName>
</protein>
<comment type="caution">
    <text evidence="2">The sequence shown here is derived from an EMBL/GenBank/DDBJ whole genome shotgun (WGS) entry which is preliminary data.</text>
</comment>
<evidence type="ECO:0000256" key="1">
    <source>
        <dbReference type="SAM" id="SignalP"/>
    </source>
</evidence>
<accession>A0A5S5C8W6</accession>
<reference evidence="2 3" key="1">
    <citation type="submission" date="2019-07" db="EMBL/GenBank/DDBJ databases">
        <title>Genomic Encyclopedia of Archaeal and Bacterial Type Strains, Phase II (KMG-II): from individual species to whole genera.</title>
        <authorList>
            <person name="Goeker M."/>
        </authorList>
    </citation>
    <scope>NUCLEOTIDE SEQUENCE [LARGE SCALE GENOMIC DNA]</scope>
    <source>
        <strain evidence="2 3">DSM 17527</strain>
    </source>
</reference>
<dbReference type="EMBL" id="VNHU01000003">
    <property type="protein sequence ID" value="TYP75058.1"/>
    <property type="molecule type" value="Genomic_DNA"/>
</dbReference>
<keyword evidence="3" id="KW-1185">Reference proteome</keyword>
<proteinExistence type="predicted"/>
<dbReference type="Proteomes" id="UP000324376">
    <property type="component" value="Unassembled WGS sequence"/>
</dbReference>
<name>A0A5S5C8W6_9FLAO</name>
<sequence>MKQLYYLLISSFLLLSFSKLQAQCNQPLRTLEFCAMQSIDYDGDMIADGIINLYDEMGFVPADGTWKIHPKYATALDEATGNLSLWNLPNSTLGNTLDEYSFQLISPSCGTDPVIEGRIVLGPFSGVALPRSPEFNVNAQACDSGGFDLFSAFVYDNRNPPPHLNGTWVYNGSSSSFVSLDGSIFKAEIPYQKGDPIPDQEVFEFTYTVSGIGPCAPTMETTIRIAMVRQVDPGIAKPTAICEDDMIAGLYDADINLRDDIYLEDEDSDNSIWLAGTDTTGQIENEQDSIINLRTIYNDFVVQNGADVRFGCKTFDFTYFVNQRSGVCSDKSSVISFTFYEQLRPFSQQVPIPQICANESPGNLDLFDFLIFTQADGHDFTYASNNATNWRMISGASNLGIKNFYDSDYTYRGTVNTLNATPGTYIFEYGVSPAINCGGGCDPFSSESCNSPCDALTATVTIEILPFEYPGENTTDVYICESLGQVDLRSLLATNGVDTVSPTGIWTNSAGTSIPNTFIFPEITTNQIFTFTHNTASAEGCLDSAELTFTIFKEANAGIDGSVQLCTNDLTVTLFDQLGGTPDTTGIWNGPFGYESTNHLGVFDTADVMLPILGPGTYIYTVPGNDGCPDIDQASVTITIVEPIAIGNDRSDTFCKLDGSVNLYSLLVRDTPRIGVFTDTDNTKALSAEGVLDFETLTNQIYNFEYNIPNTAPCDNSTLMVSVQIVDLPIPVVPEQEFCILDAKRLDDVEVDVLNYN</sequence>
<evidence type="ECO:0000313" key="2">
    <source>
        <dbReference type="EMBL" id="TYP75058.1"/>
    </source>
</evidence>
<gene>
    <name evidence="2" type="ORF">BD809_103120</name>
</gene>
<feature type="chain" id="PRO_5024362884" evidence="1">
    <location>
        <begin position="23"/>
        <end position="757"/>
    </location>
</feature>
<dbReference type="AlphaFoldDB" id="A0A5S5C8W6"/>